<name>A0A9P8QMQ1_9HYPO</name>
<dbReference type="EMBL" id="JAIWOZ010000005">
    <property type="protein sequence ID" value="KAH6605187.1"/>
    <property type="molecule type" value="Genomic_DNA"/>
</dbReference>
<keyword evidence="1" id="KW-0808">Transferase</keyword>
<evidence type="ECO:0000313" key="2">
    <source>
        <dbReference type="EMBL" id="KAH6605187.1"/>
    </source>
</evidence>
<dbReference type="SUPFAM" id="SSF53633">
    <property type="entry name" value="Carbamate kinase-like"/>
    <property type="match status" value="1"/>
</dbReference>
<dbReference type="GO" id="GO:0003991">
    <property type="term" value="F:acetylglutamate kinase activity"/>
    <property type="evidence" value="ECO:0007669"/>
    <property type="project" value="TreeGrafter"/>
</dbReference>
<dbReference type="GO" id="GO:0005759">
    <property type="term" value="C:mitochondrial matrix"/>
    <property type="evidence" value="ECO:0007669"/>
    <property type="project" value="TreeGrafter"/>
</dbReference>
<sequence length="200" mass="22694">MSDREPFTAQPCHCWTREIVRYGFPSPLRPGGLALDELRRHICPERYPIPGSSLSQRPASDEAFDLVPCKGLKPTYCPQLNRLLEKAGFEPQFDEGIRVTDSESRQWVWPTSSSLRKTPRLVDRLGELGATTRSLSGVFMTDDLDKEKWQYVRKMTKANMEAMEKSIEAGYIPVLTSQPDLSPRGLDAEAIVDRSVDFFL</sequence>
<protein>
    <submittedName>
        <fullName evidence="2">Uncharacterized protein</fullName>
    </submittedName>
</protein>
<reference evidence="2" key="1">
    <citation type="submission" date="2021-08" db="EMBL/GenBank/DDBJ databases">
        <title>Chromosome-Level Trichoderma cornu-damae using Hi-C Data.</title>
        <authorList>
            <person name="Kim C.S."/>
        </authorList>
    </citation>
    <scope>NUCLEOTIDE SEQUENCE</scope>
    <source>
        <strain evidence="2">KA19-0412C</strain>
    </source>
</reference>
<dbReference type="PANTHER" id="PTHR23342">
    <property type="entry name" value="N-ACETYLGLUTAMATE SYNTHASE"/>
    <property type="match status" value="1"/>
</dbReference>
<dbReference type="PANTHER" id="PTHR23342:SF0">
    <property type="entry name" value="N-ACETYLGLUTAMATE SYNTHASE, MITOCHONDRIAL"/>
    <property type="match status" value="1"/>
</dbReference>
<dbReference type="GO" id="GO:0003942">
    <property type="term" value="F:N-acetyl-gamma-glutamyl-phosphate reductase activity"/>
    <property type="evidence" value="ECO:0007669"/>
    <property type="project" value="TreeGrafter"/>
</dbReference>
<dbReference type="AlphaFoldDB" id="A0A9P8QMQ1"/>
<proteinExistence type="predicted"/>
<dbReference type="Proteomes" id="UP000827724">
    <property type="component" value="Unassembled WGS sequence"/>
</dbReference>
<comment type="caution">
    <text evidence="2">The sequence shown here is derived from an EMBL/GenBank/DDBJ whole genome shotgun (WGS) entry which is preliminary data.</text>
</comment>
<dbReference type="GO" id="GO:0006526">
    <property type="term" value="P:L-arginine biosynthetic process"/>
    <property type="evidence" value="ECO:0007669"/>
    <property type="project" value="TreeGrafter"/>
</dbReference>
<evidence type="ECO:0000256" key="1">
    <source>
        <dbReference type="ARBA" id="ARBA00022679"/>
    </source>
</evidence>
<organism evidence="2 3">
    <name type="scientific">Trichoderma cornu-damae</name>
    <dbReference type="NCBI Taxonomy" id="654480"/>
    <lineage>
        <taxon>Eukaryota</taxon>
        <taxon>Fungi</taxon>
        <taxon>Dikarya</taxon>
        <taxon>Ascomycota</taxon>
        <taxon>Pezizomycotina</taxon>
        <taxon>Sordariomycetes</taxon>
        <taxon>Hypocreomycetidae</taxon>
        <taxon>Hypocreales</taxon>
        <taxon>Hypocreaceae</taxon>
        <taxon>Trichoderma</taxon>
    </lineage>
</organism>
<evidence type="ECO:0000313" key="3">
    <source>
        <dbReference type="Proteomes" id="UP000827724"/>
    </source>
</evidence>
<dbReference type="OrthoDB" id="438291at2759"/>
<gene>
    <name evidence="2" type="ORF">Trco_006894</name>
</gene>
<accession>A0A9P8QMQ1</accession>
<dbReference type="InterPro" id="IPR036393">
    <property type="entry name" value="AceGlu_kinase-like_sf"/>
</dbReference>
<dbReference type="Gene3D" id="3.40.1160.10">
    <property type="entry name" value="Acetylglutamate kinase-like"/>
    <property type="match status" value="1"/>
</dbReference>
<keyword evidence="3" id="KW-1185">Reference proteome</keyword>